<keyword evidence="2 10" id="KW-1003">Cell membrane</keyword>
<dbReference type="AlphaFoldDB" id="A0A4Q2S7L4"/>
<keyword evidence="10" id="KW-0406">Ion transport</keyword>
<proteinExistence type="inferred from homology"/>
<keyword evidence="10" id="KW-0813">Transport</keyword>
<evidence type="ECO:0000256" key="6">
    <source>
        <dbReference type="ARBA" id="ARBA00023303"/>
    </source>
</evidence>
<evidence type="ECO:0000256" key="4">
    <source>
        <dbReference type="ARBA" id="ARBA00022989"/>
    </source>
</evidence>
<feature type="transmembrane region" description="Helical" evidence="10">
    <location>
        <begin position="41"/>
        <end position="60"/>
    </location>
</feature>
<keyword evidence="10" id="KW-0479">Metal-binding</keyword>
<evidence type="ECO:0000256" key="10">
    <source>
        <dbReference type="HAMAP-Rule" id="MF_00454"/>
    </source>
</evidence>
<comment type="similarity">
    <text evidence="7 10">Belongs to the fluoride channel Fluc/FEX (TC 1.A.43) family.</text>
</comment>
<feature type="transmembrane region" description="Helical" evidence="10">
    <location>
        <begin position="72"/>
        <end position="95"/>
    </location>
</feature>
<accession>A0A4Q2S7L4</accession>
<evidence type="ECO:0000256" key="8">
    <source>
        <dbReference type="ARBA" id="ARBA00035585"/>
    </source>
</evidence>
<gene>
    <name evidence="10" type="primary">fluC</name>
    <name evidence="10" type="synonym">crcB</name>
    <name evidence="12" type="ORF">EUA07_17720</name>
</gene>
<evidence type="ECO:0000313" key="12">
    <source>
        <dbReference type="EMBL" id="RYB98658.1"/>
    </source>
</evidence>
<feature type="binding site" evidence="10">
    <location>
        <position position="114"/>
    </location>
    <ligand>
        <name>Na(+)</name>
        <dbReference type="ChEBI" id="CHEBI:29101"/>
        <note>structural</note>
    </ligand>
</feature>
<dbReference type="GO" id="GO:0062054">
    <property type="term" value="F:fluoride channel activity"/>
    <property type="evidence" value="ECO:0007669"/>
    <property type="project" value="UniProtKB-UniRule"/>
</dbReference>
<comment type="function">
    <text evidence="9 10">Fluoride-specific ion channel. Important for reducing fluoride concentration in the cell, thus reducing its toxicity.</text>
</comment>
<sequence length="173" mass="18315">MENHETRPPGPPRGLPIDSDTAGDTVAEGRHRWWAFVRSHADVLAVISAGGALGSLGRWSVDELLPWSGTTFPWATFLVNVSGALALGVLMVLVVEVWPPRRYVRPFVGVGVLGGWTTFSTYVLEARDLLAAGRAATAFAYVGGSLVAGLVAVWLGIAAARLLAPGSRREGAR</sequence>
<evidence type="ECO:0000256" key="9">
    <source>
        <dbReference type="ARBA" id="ARBA00049940"/>
    </source>
</evidence>
<evidence type="ECO:0000256" key="11">
    <source>
        <dbReference type="SAM" id="MobiDB-lite"/>
    </source>
</evidence>
<evidence type="ECO:0000256" key="3">
    <source>
        <dbReference type="ARBA" id="ARBA00022692"/>
    </source>
</evidence>
<dbReference type="RefSeq" id="WP_129456538.1">
    <property type="nucleotide sequence ID" value="NZ_JACXYX010000004.1"/>
</dbReference>
<evidence type="ECO:0000256" key="5">
    <source>
        <dbReference type="ARBA" id="ARBA00023136"/>
    </source>
</evidence>
<dbReference type="EMBL" id="SDWU01000022">
    <property type="protein sequence ID" value="RYB98658.1"/>
    <property type="molecule type" value="Genomic_DNA"/>
</dbReference>
<keyword evidence="6 10" id="KW-0407">Ion channel</keyword>
<dbReference type="InterPro" id="IPR003691">
    <property type="entry name" value="FluC"/>
</dbReference>
<feature type="binding site" evidence="10">
    <location>
        <position position="117"/>
    </location>
    <ligand>
        <name>Na(+)</name>
        <dbReference type="ChEBI" id="CHEBI:29101"/>
        <note>structural</note>
    </ligand>
</feature>
<reference evidence="12 13" key="1">
    <citation type="submission" date="2019-01" db="EMBL/GenBank/DDBJ databases">
        <title>Novel species of Nocardioides.</title>
        <authorList>
            <person name="Liu Q."/>
            <person name="Xin Y.-H."/>
        </authorList>
    </citation>
    <scope>NUCLEOTIDE SEQUENCE [LARGE SCALE GENOMIC DNA]</scope>
    <source>
        <strain evidence="12 13">CGMCC 4.6875</strain>
    </source>
</reference>
<keyword evidence="5 10" id="KW-0472">Membrane</keyword>
<dbReference type="HAMAP" id="MF_00454">
    <property type="entry name" value="FluC"/>
    <property type="match status" value="1"/>
</dbReference>
<comment type="catalytic activity">
    <reaction evidence="8">
        <text>fluoride(in) = fluoride(out)</text>
        <dbReference type="Rhea" id="RHEA:76159"/>
        <dbReference type="ChEBI" id="CHEBI:17051"/>
    </reaction>
    <physiologicalReaction direction="left-to-right" evidence="8">
        <dbReference type="Rhea" id="RHEA:76160"/>
    </physiologicalReaction>
</comment>
<dbReference type="GO" id="GO:0046872">
    <property type="term" value="F:metal ion binding"/>
    <property type="evidence" value="ECO:0007669"/>
    <property type="project" value="UniProtKB-KW"/>
</dbReference>
<protein>
    <recommendedName>
        <fullName evidence="10">Fluoride-specific ion channel FluC</fullName>
    </recommendedName>
</protein>
<dbReference type="OrthoDB" id="4408652at2"/>
<evidence type="ECO:0000256" key="1">
    <source>
        <dbReference type="ARBA" id="ARBA00004651"/>
    </source>
</evidence>
<feature type="region of interest" description="Disordered" evidence="11">
    <location>
        <begin position="1"/>
        <end position="21"/>
    </location>
</feature>
<comment type="caution">
    <text evidence="12">The sequence shown here is derived from an EMBL/GenBank/DDBJ whole genome shotgun (WGS) entry which is preliminary data.</text>
</comment>
<dbReference type="GO" id="GO:0005886">
    <property type="term" value="C:plasma membrane"/>
    <property type="evidence" value="ECO:0007669"/>
    <property type="project" value="UniProtKB-SubCell"/>
</dbReference>
<comment type="activity regulation">
    <text evidence="10">Na(+) is not transported, but it plays an essential structural role and its presence is essential for fluoride channel function.</text>
</comment>
<evidence type="ECO:0000256" key="2">
    <source>
        <dbReference type="ARBA" id="ARBA00022475"/>
    </source>
</evidence>
<name>A0A4Q2S7L4_9ACTN</name>
<dbReference type="GO" id="GO:0140114">
    <property type="term" value="P:cellular detoxification of fluoride"/>
    <property type="evidence" value="ECO:0007669"/>
    <property type="project" value="UniProtKB-UniRule"/>
</dbReference>
<evidence type="ECO:0000313" key="13">
    <source>
        <dbReference type="Proteomes" id="UP000293291"/>
    </source>
</evidence>
<dbReference type="Pfam" id="PF02537">
    <property type="entry name" value="CRCB"/>
    <property type="match status" value="1"/>
</dbReference>
<comment type="subcellular location">
    <subcellularLocation>
        <location evidence="1 10">Cell membrane</location>
        <topology evidence="1 10">Multi-pass membrane protein</topology>
    </subcellularLocation>
</comment>
<feature type="transmembrane region" description="Helical" evidence="10">
    <location>
        <begin position="136"/>
        <end position="164"/>
    </location>
</feature>
<keyword evidence="13" id="KW-1185">Reference proteome</keyword>
<organism evidence="12 13">
    <name type="scientific">Nocardioides ganghwensis</name>
    <dbReference type="NCBI Taxonomy" id="252230"/>
    <lineage>
        <taxon>Bacteria</taxon>
        <taxon>Bacillati</taxon>
        <taxon>Actinomycetota</taxon>
        <taxon>Actinomycetes</taxon>
        <taxon>Propionibacteriales</taxon>
        <taxon>Nocardioidaceae</taxon>
        <taxon>Nocardioides</taxon>
    </lineage>
</organism>
<dbReference type="Proteomes" id="UP000293291">
    <property type="component" value="Unassembled WGS sequence"/>
</dbReference>
<keyword evidence="3 10" id="KW-0812">Transmembrane</keyword>
<keyword evidence="10" id="KW-0915">Sodium</keyword>
<keyword evidence="4 10" id="KW-1133">Transmembrane helix</keyword>
<feature type="transmembrane region" description="Helical" evidence="10">
    <location>
        <begin position="107"/>
        <end position="124"/>
    </location>
</feature>
<evidence type="ECO:0000256" key="7">
    <source>
        <dbReference type="ARBA" id="ARBA00035120"/>
    </source>
</evidence>
<dbReference type="PANTHER" id="PTHR28259">
    <property type="entry name" value="FLUORIDE EXPORT PROTEIN 1-RELATED"/>
    <property type="match status" value="1"/>
</dbReference>
<dbReference type="PANTHER" id="PTHR28259:SF1">
    <property type="entry name" value="FLUORIDE EXPORT PROTEIN 1-RELATED"/>
    <property type="match status" value="1"/>
</dbReference>